<gene>
    <name evidence="2" type="ORF">EDD38_1457</name>
</gene>
<evidence type="ECO:0000256" key="1">
    <source>
        <dbReference type="SAM" id="MobiDB-lite"/>
    </source>
</evidence>
<accession>A0A3N4RIE3</accession>
<dbReference type="Proteomes" id="UP000266906">
    <property type="component" value="Unassembled WGS sequence"/>
</dbReference>
<dbReference type="Gene3D" id="3.20.20.150">
    <property type="entry name" value="Divalent-metal-dependent TIM barrel enzymes"/>
    <property type="match status" value="1"/>
</dbReference>
<evidence type="ECO:0000313" key="3">
    <source>
        <dbReference type="Proteomes" id="UP000266906"/>
    </source>
</evidence>
<name>A0A3N4RIE3_9ACTN</name>
<comment type="caution">
    <text evidence="2">The sequence shown here is derived from an EMBL/GenBank/DDBJ whole genome shotgun (WGS) entry which is preliminary data.</text>
</comment>
<evidence type="ECO:0008006" key="4">
    <source>
        <dbReference type="Google" id="ProtNLM"/>
    </source>
</evidence>
<feature type="region of interest" description="Disordered" evidence="1">
    <location>
        <begin position="95"/>
        <end position="119"/>
    </location>
</feature>
<protein>
    <recommendedName>
        <fullName evidence="4">Helix-turn-helix protein</fullName>
    </recommendedName>
</protein>
<sequence length="485" mass="52831">MTHPGRARGHLLSAELLAREDLRLALAEHDFAAAFGLVKKYGGYSQNKIAAACQLTPGKVSTIMSDRAKRITSYEVIARIADGLGIPGHYLGLSPRPWESDTGQSQRPAETSLPDDDFPWRPEVTTALAARLTRTDLAMDRRTAARLLTAAAITGTALLDPLEGWLATPAAAAERHRPGRLGRHDVAQLEHSAVAFRQWDHRYGGGLRAKAVLGQLNDTAAALEDRQRPEIERRLHGVMAQLAGTAATMMWDSGYQRRAQDYYRLALRSAHEAGDRAFGANVLAGMARQMLYTDRPGDALELVRLAQDGSQGHTGPRVRAMLRTREAWAYAAMGRVAAFRRATGQAEDELSAARSTDDEPHWIAYFNCAEISGVTGGRLLDLARTDPRTHSDAAAEHIRAALAERGTEASRSHALDRIGLAETRFLAGDVSTAVEETRQAVAAAARTKSDRVRTQLGGLYQYTVGHSTNPAVREARDSIRELLAN</sequence>
<dbReference type="AlphaFoldDB" id="A0A3N4RIE3"/>
<evidence type="ECO:0000313" key="2">
    <source>
        <dbReference type="EMBL" id="RPE33178.1"/>
    </source>
</evidence>
<reference evidence="2 3" key="1">
    <citation type="submission" date="2018-11" db="EMBL/GenBank/DDBJ databases">
        <title>Sequencing the genomes of 1000 actinobacteria strains.</title>
        <authorList>
            <person name="Klenk H.-P."/>
        </authorList>
    </citation>
    <scope>NUCLEOTIDE SEQUENCE [LARGE SCALE GENOMIC DNA]</scope>
    <source>
        <strain evidence="2 3">DSM 44781</strain>
    </source>
</reference>
<dbReference type="EMBL" id="RKQG01000001">
    <property type="protein sequence ID" value="RPE33178.1"/>
    <property type="molecule type" value="Genomic_DNA"/>
</dbReference>
<dbReference type="RefSeq" id="WP_123817649.1">
    <property type="nucleotide sequence ID" value="NZ_RKQG01000001.1"/>
</dbReference>
<keyword evidence="3" id="KW-1185">Reference proteome</keyword>
<organism evidence="2 3">
    <name type="scientific">Kitasatospora cineracea</name>
    <dbReference type="NCBI Taxonomy" id="88074"/>
    <lineage>
        <taxon>Bacteria</taxon>
        <taxon>Bacillati</taxon>
        <taxon>Actinomycetota</taxon>
        <taxon>Actinomycetes</taxon>
        <taxon>Kitasatosporales</taxon>
        <taxon>Streptomycetaceae</taxon>
        <taxon>Kitasatospora</taxon>
    </lineage>
</organism>
<proteinExistence type="predicted"/>